<protein>
    <submittedName>
        <fullName evidence="1">Uncharacterized protein</fullName>
    </submittedName>
</protein>
<proteinExistence type="predicted"/>
<reference evidence="1" key="1">
    <citation type="submission" date="2018-05" db="EMBL/GenBank/DDBJ databases">
        <authorList>
            <person name="Lanie J.A."/>
            <person name="Ng W.-L."/>
            <person name="Kazmierczak K.M."/>
            <person name="Andrzejewski T.M."/>
            <person name="Davidsen T.M."/>
            <person name="Wayne K.J."/>
            <person name="Tettelin H."/>
            <person name="Glass J.I."/>
            <person name="Rusch D."/>
            <person name="Podicherti R."/>
            <person name="Tsui H.-C.T."/>
            <person name="Winkler M.E."/>
        </authorList>
    </citation>
    <scope>NUCLEOTIDE SEQUENCE</scope>
</reference>
<sequence>EFNQRYGITRHASWLAQMPSGSYGIVLLEGPGAETLNQKMVESEHQFDRWFQEWIDETIDTSLVAFPQSSIESNHEEAFVDHLKIDLDGMSDDIASALVDHLSDDE</sequence>
<dbReference type="EMBL" id="UINC01050733">
    <property type="protein sequence ID" value="SVB64045.1"/>
    <property type="molecule type" value="Genomic_DNA"/>
</dbReference>
<evidence type="ECO:0000313" key="1">
    <source>
        <dbReference type="EMBL" id="SVB64045.1"/>
    </source>
</evidence>
<feature type="non-terminal residue" evidence="1">
    <location>
        <position position="1"/>
    </location>
</feature>
<gene>
    <name evidence="1" type="ORF">METZ01_LOCUS216899</name>
</gene>
<dbReference type="AlphaFoldDB" id="A0A382FN52"/>
<name>A0A382FN52_9ZZZZ</name>
<accession>A0A382FN52</accession>
<organism evidence="1">
    <name type="scientific">marine metagenome</name>
    <dbReference type="NCBI Taxonomy" id="408172"/>
    <lineage>
        <taxon>unclassified sequences</taxon>
        <taxon>metagenomes</taxon>
        <taxon>ecological metagenomes</taxon>
    </lineage>
</organism>